<keyword evidence="2" id="KW-1185">Reference proteome</keyword>
<organism evidence="1 2">
    <name type="scientific">Araneus ventricosus</name>
    <name type="common">Orbweaver spider</name>
    <name type="synonym">Epeira ventricosa</name>
    <dbReference type="NCBI Taxonomy" id="182803"/>
    <lineage>
        <taxon>Eukaryota</taxon>
        <taxon>Metazoa</taxon>
        <taxon>Ecdysozoa</taxon>
        <taxon>Arthropoda</taxon>
        <taxon>Chelicerata</taxon>
        <taxon>Arachnida</taxon>
        <taxon>Araneae</taxon>
        <taxon>Araneomorphae</taxon>
        <taxon>Entelegynae</taxon>
        <taxon>Araneoidea</taxon>
        <taxon>Araneidae</taxon>
        <taxon>Araneus</taxon>
    </lineage>
</organism>
<evidence type="ECO:0000313" key="1">
    <source>
        <dbReference type="EMBL" id="GBM24139.1"/>
    </source>
</evidence>
<dbReference type="Proteomes" id="UP000499080">
    <property type="component" value="Unassembled WGS sequence"/>
</dbReference>
<gene>
    <name evidence="1" type="ORF">AVEN_50250_1</name>
</gene>
<comment type="caution">
    <text evidence="1">The sequence shown here is derived from an EMBL/GenBank/DDBJ whole genome shotgun (WGS) entry which is preliminary data.</text>
</comment>
<proteinExistence type="predicted"/>
<dbReference type="EMBL" id="BGPR01000511">
    <property type="protein sequence ID" value="GBM24139.1"/>
    <property type="molecule type" value="Genomic_DNA"/>
</dbReference>
<sequence>MRNSFVEDVSFPPHPGTRNAILALLLDIVAASRDLGSVVHIRDAICDRKLPALSKHSLHDGHCVLIEHAARVSKHPQLSCTTNGMLNNRKEVRRFFIPLEIFCSQRSSAFVISLLLEVDQHDKEASPFVIE</sequence>
<evidence type="ECO:0000313" key="2">
    <source>
        <dbReference type="Proteomes" id="UP000499080"/>
    </source>
</evidence>
<name>A0A4Y2E781_ARAVE</name>
<dbReference type="AlphaFoldDB" id="A0A4Y2E781"/>
<accession>A0A4Y2E781</accession>
<protein>
    <submittedName>
        <fullName evidence="1">Uncharacterized protein</fullName>
    </submittedName>
</protein>
<reference evidence="1 2" key="1">
    <citation type="journal article" date="2019" name="Sci. Rep.">
        <title>Orb-weaving spider Araneus ventricosus genome elucidates the spidroin gene catalogue.</title>
        <authorList>
            <person name="Kono N."/>
            <person name="Nakamura H."/>
            <person name="Ohtoshi R."/>
            <person name="Moran D.A.P."/>
            <person name="Shinohara A."/>
            <person name="Yoshida Y."/>
            <person name="Fujiwara M."/>
            <person name="Mori M."/>
            <person name="Tomita M."/>
            <person name="Arakawa K."/>
        </authorList>
    </citation>
    <scope>NUCLEOTIDE SEQUENCE [LARGE SCALE GENOMIC DNA]</scope>
</reference>